<dbReference type="AlphaFoldDB" id="A0A4U5PEK8"/>
<organism evidence="1 2">
    <name type="scientific">Steinernema carpocapsae</name>
    <name type="common">Entomopathogenic nematode</name>
    <dbReference type="NCBI Taxonomy" id="34508"/>
    <lineage>
        <taxon>Eukaryota</taxon>
        <taxon>Metazoa</taxon>
        <taxon>Ecdysozoa</taxon>
        <taxon>Nematoda</taxon>
        <taxon>Chromadorea</taxon>
        <taxon>Rhabditida</taxon>
        <taxon>Tylenchina</taxon>
        <taxon>Panagrolaimomorpha</taxon>
        <taxon>Strongyloidoidea</taxon>
        <taxon>Steinernematidae</taxon>
        <taxon>Steinernema</taxon>
    </lineage>
</organism>
<reference evidence="1 2" key="2">
    <citation type="journal article" date="2019" name="G3 (Bethesda)">
        <title>Hybrid Assembly of the Genome of the Entomopathogenic Nematode Steinernema carpocapsae Identifies the X-Chromosome.</title>
        <authorList>
            <person name="Serra L."/>
            <person name="Macchietto M."/>
            <person name="Macias-Munoz A."/>
            <person name="McGill C.J."/>
            <person name="Rodriguez I.M."/>
            <person name="Rodriguez B."/>
            <person name="Murad R."/>
            <person name="Mortazavi A."/>
        </authorList>
    </citation>
    <scope>NUCLEOTIDE SEQUENCE [LARGE SCALE GENOMIC DNA]</scope>
    <source>
        <strain evidence="1 2">ALL</strain>
    </source>
</reference>
<dbReference type="SUPFAM" id="SSF63411">
    <property type="entry name" value="LuxS/MPP-like metallohydrolase"/>
    <property type="match status" value="1"/>
</dbReference>
<reference evidence="1 2" key="1">
    <citation type="journal article" date="2015" name="Genome Biol.">
        <title>Comparative genomics of Steinernema reveals deeply conserved gene regulatory networks.</title>
        <authorList>
            <person name="Dillman A.R."/>
            <person name="Macchietto M."/>
            <person name="Porter C.F."/>
            <person name="Rogers A."/>
            <person name="Williams B."/>
            <person name="Antoshechkin I."/>
            <person name="Lee M.M."/>
            <person name="Goodwin Z."/>
            <person name="Lu X."/>
            <person name="Lewis E.E."/>
            <person name="Goodrich-Blair H."/>
            <person name="Stock S.P."/>
            <person name="Adams B.J."/>
            <person name="Sternberg P.W."/>
            <person name="Mortazavi A."/>
        </authorList>
    </citation>
    <scope>NUCLEOTIDE SEQUENCE [LARGE SCALE GENOMIC DNA]</scope>
    <source>
        <strain evidence="1 2">ALL</strain>
    </source>
</reference>
<dbReference type="InterPro" id="IPR011249">
    <property type="entry name" value="Metalloenz_LuxS/M16"/>
</dbReference>
<proteinExistence type="predicted"/>
<gene>
    <name evidence="1" type="ORF">L596_008987</name>
</gene>
<evidence type="ECO:0000313" key="2">
    <source>
        <dbReference type="Proteomes" id="UP000298663"/>
    </source>
</evidence>
<keyword evidence="2" id="KW-1185">Reference proteome</keyword>
<evidence type="ECO:0000313" key="1">
    <source>
        <dbReference type="EMBL" id="TKR94733.1"/>
    </source>
</evidence>
<accession>A0A4U5PEK8</accession>
<sequence>MFSPLELNKGVKILLVSDSCDEHRNRSGLLPKVPLLETHRTSTACLTSVSTYFAKVQRRNALSKMSFTILSAGIRVLRMRLHRLPTQITISTFPRHFKDAFDRLLHKFISPEFTEDIAEREAHAVESEKLVFSANERSHVQRRTRLCEIKTRKPSLSDPKSEELNLKDTLKENRDSFYSANLMTA</sequence>
<comment type="caution">
    <text evidence="1">The sequence shown here is derived from an EMBL/GenBank/DDBJ whole genome shotgun (WGS) entry which is preliminary data.</text>
</comment>
<dbReference type="Proteomes" id="UP000298663">
    <property type="component" value="Unassembled WGS sequence"/>
</dbReference>
<protein>
    <submittedName>
        <fullName evidence="1">Uncharacterized protein</fullName>
    </submittedName>
</protein>
<dbReference type="Gene3D" id="3.30.830.10">
    <property type="entry name" value="Metalloenzyme, LuxS/M16 peptidase-like"/>
    <property type="match status" value="1"/>
</dbReference>
<dbReference type="EMBL" id="AZBU02000002">
    <property type="protein sequence ID" value="TKR94733.1"/>
    <property type="molecule type" value="Genomic_DNA"/>
</dbReference>
<dbReference type="GO" id="GO:0046872">
    <property type="term" value="F:metal ion binding"/>
    <property type="evidence" value="ECO:0007669"/>
    <property type="project" value="InterPro"/>
</dbReference>
<name>A0A4U5PEK8_STECR</name>